<evidence type="ECO:0000256" key="3">
    <source>
        <dbReference type="SAM" id="MobiDB-lite"/>
    </source>
</evidence>
<dbReference type="PROSITE" id="PS50835">
    <property type="entry name" value="IG_LIKE"/>
    <property type="match status" value="6"/>
</dbReference>
<feature type="domain" description="Fibronectin type-III" evidence="6">
    <location>
        <begin position="909"/>
        <end position="1015"/>
    </location>
</feature>
<feature type="domain" description="Ig-like" evidence="5">
    <location>
        <begin position="514"/>
        <end position="605"/>
    </location>
</feature>
<evidence type="ECO:0008006" key="9">
    <source>
        <dbReference type="Google" id="ProtNLM"/>
    </source>
</evidence>
<evidence type="ECO:0000259" key="6">
    <source>
        <dbReference type="PROSITE" id="PS50853"/>
    </source>
</evidence>
<dbReference type="SMART" id="SM00409">
    <property type="entry name" value="IG"/>
    <property type="match status" value="6"/>
</dbReference>
<dbReference type="Pfam" id="PF13927">
    <property type="entry name" value="Ig_3"/>
    <property type="match status" value="2"/>
</dbReference>
<dbReference type="PANTHER" id="PTHR44170">
    <property type="entry name" value="PROTEIN SIDEKICK"/>
    <property type="match status" value="1"/>
</dbReference>
<organism evidence="7 8">
    <name type="scientific">Diabrotica virgifera virgifera</name>
    <name type="common">western corn rootworm</name>
    <dbReference type="NCBI Taxonomy" id="50390"/>
    <lineage>
        <taxon>Eukaryota</taxon>
        <taxon>Metazoa</taxon>
        <taxon>Ecdysozoa</taxon>
        <taxon>Arthropoda</taxon>
        <taxon>Hexapoda</taxon>
        <taxon>Insecta</taxon>
        <taxon>Pterygota</taxon>
        <taxon>Neoptera</taxon>
        <taxon>Endopterygota</taxon>
        <taxon>Coleoptera</taxon>
        <taxon>Polyphaga</taxon>
        <taxon>Cucujiformia</taxon>
        <taxon>Chrysomeloidea</taxon>
        <taxon>Chrysomelidae</taxon>
        <taxon>Galerucinae</taxon>
        <taxon>Diabroticina</taxon>
        <taxon>Diabroticites</taxon>
        <taxon>Diabrotica</taxon>
    </lineage>
</organism>
<keyword evidence="2" id="KW-1015">Disulfide bond</keyword>
<dbReference type="InterPro" id="IPR013098">
    <property type="entry name" value="Ig_I-set"/>
</dbReference>
<feature type="domain" description="Ig-like" evidence="5">
    <location>
        <begin position="24"/>
        <end position="120"/>
    </location>
</feature>
<dbReference type="CDD" id="cd00096">
    <property type="entry name" value="Ig"/>
    <property type="match status" value="1"/>
</dbReference>
<feature type="domain" description="Ig-like" evidence="5">
    <location>
        <begin position="127"/>
        <end position="208"/>
    </location>
</feature>
<feature type="domain" description="Fibronectin type-III" evidence="6">
    <location>
        <begin position="706"/>
        <end position="806"/>
    </location>
</feature>
<feature type="domain" description="Ig-like" evidence="5">
    <location>
        <begin position="332"/>
        <end position="419"/>
    </location>
</feature>
<dbReference type="Gene3D" id="2.60.40.10">
    <property type="entry name" value="Immunoglobulins"/>
    <property type="match status" value="10"/>
</dbReference>
<dbReference type="GeneID" id="114326638"/>
<dbReference type="SMART" id="SM00408">
    <property type="entry name" value="IGc2"/>
    <property type="match status" value="6"/>
</dbReference>
<keyword evidence="1" id="KW-0677">Repeat</keyword>
<dbReference type="EnsemblMetazoa" id="XM_050641221.1">
    <property type="protein sequence ID" value="XP_050497178.1"/>
    <property type="gene ID" value="LOC114326638"/>
</dbReference>
<evidence type="ECO:0000313" key="8">
    <source>
        <dbReference type="Proteomes" id="UP001652700"/>
    </source>
</evidence>
<feature type="domain" description="Ig-like" evidence="5">
    <location>
        <begin position="425"/>
        <end position="511"/>
    </location>
</feature>
<feature type="domain" description="Fibronectin type-III" evidence="6">
    <location>
        <begin position="811"/>
        <end position="905"/>
    </location>
</feature>
<dbReference type="Pfam" id="PF00041">
    <property type="entry name" value="fn3"/>
    <property type="match status" value="2"/>
</dbReference>
<feature type="region of interest" description="Disordered" evidence="3">
    <location>
        <begin position="1118"/>
        <end position="1139"/>
    </location>
</feature>
<proteinExistence type="predicted"/>
<dbReference type="InterPro" id="IPR007110">
    <property type="entry name" value="Ig-like_dom"/>
</dbReference>
<keyword evidence="8" id="KW-1185">Reference proteome</keyword>
<evidence type="ECO:0000259" key="5">
    <source>
        <dbReference type="PROSITE" id="PS50835"/>
    </source>
</evidence>
<dbReference type="PROSITE" id="PS50853">
    <property type="entry name" value="FN3"/>
    <property type="match status" value="4"/>
</dbReference>
<feature type="signal peptide" evidence="4">
    <location>
        <begin position="1"/>
        <end position="18"/>
    </location>
</feature>
<feature type="domain" description="Fibronectin type-III" evidence="6">
    <location>
        <begin position="607"/>
        <end position="704"/>
    </location>
</feature>
<dbReference type="InterPro" id="IPR013783">
    <property type="entry name" value="Ig-like_fold"/>
</dbReference>
<dbReference type="InterPro" id="IPR003961">
    <property type="entry name" value="FN3_dom"/>
</dbReference>
<keyword evidence="4" id="KW-0732">Signal</keyword>
<dbReference type="SMART" id="SM00060">
    <property type="entry name" value="FN3"/>
    <property type="match status" value="5"/>
</dbReference>
<name>A0ABM5JGW6_DIAVI</name>
<evidence type="ECO:0000256" key="1">
    <source>
        <dbReference type="ARBA" id="ARBA00022737"/>
    </source>
</evidence>
<dbReference type="SUPFAM" id="SSF49265">
    <property type="entry name" value="Fibronectin type III"/>
    <property type="match status" value="2"/>
</dbReference>
<feature type="domain" description="Ig-like" evidence="5">
    <location>
        <begin position="239"/>
        <end position="327"/>
    </location>
</feature>
<evidence type="ECO:0000256" key="4">
    <source>
        <dbReference type="SAM" id="SignalP"/>
    </source>
</evidence>
<dbReference type="Pfam" id="PF07679">
    <property type="entry name" value="I-set"/>
    <property type="match status" value="3"/>
</dbReference>
<dbReference type="SUPFAM" id="SSF48726">
    <property type="entry name" value="Immunoglobulin"/>
    <property type="match status" value="6"/>
</dbReference>
<dbReference type="PANTHER" id="PTHR44170:SF6">
    <property type="entry name" value="CONTACTIN"/>
    <property type="match status" value="1"/>
</dbReference>
<evidence type="ECO:0000256" key="2">
    <source>
        <dbReference type="ARBA" id="ARBA00023157"/>
    </source>
</evidence>
<dbReference type="InterPro" id="IPR003599">
    <property type="entry name" value="Ig_sub"/>
</dbReference>
<sequence>MANSYFVILSLYLGCALSERVSPPLIVKGPPNDELLFEVPEHEDEHRPIVLNCEAEGFPAPRYSWLKNGKPFYYQTYDDRILMQPGRGTLGIVKPVNEDSGQYQCFAKNEYGIATSNSVFLRREKLDSFKISAPTTVVGNEGEPFKITCNPPGGYPKPKISWVYFYNSGAIKSINSSRITIDPEGNLWFSNLTRVDDSDGQRFYACVAILAVKQEYKIGNRILLNVTRLEDFNRNRQPPTKQYVSKKSEVGLRGKSVELFCIYGGTPVPQIFWSKNGRILETSNRIRQNNYGKSLLIKDVDINDAGTYTCEASNGVGEAQTNSIYLNVFASPYFLTKPTNHNAAEGDSVELECKASGVPEPQIKWIHNGKPIEESLDNPRRKVLGNKIIIENLQKNDTGNYGCNATNSLGYVYEEVYVNVLNGIPEIIEAPKEVKAVEKQSLMLSCKTFGVPKPTIRWFRDGIELTGANFQIQPNGTLLIKDVHFEDSGSYSCYAANKFGNASAISQVQVKARTYIYKGPEDTEAVAGSSVTLQCNAIADTELYLEIIWLKNNKSLDFENEYRFLKSADNSLMILKVNELDSGTYKCLARTKLDEASAESYLIVQDVPNPPIIEAVECYSRKATITWLQGGDNRSPILYYIIQYSTQFSPETWEDIIQVPPLEHTSSIPLASWNQYTFRILAVNKIGQSKPSVHSRDVCITPPGVPNKNPELVRGHGTKPDNLVISWVPLPKTEHAGPGFKYHVCFKRNIDGATYECTDIHDYTQNTYTVSNQPSFQQYTIKVTASNDNGDAEVEPIEVIGYSGDSIPLEAPTNFTLLLVPDGRTGLFSWNPIPKESFRGHIIGYKIYTWSDASNLTRETQIGNSSKALITSLDPYTRNYARICAFNSQYNGPSSPTLSFHMPEGKPDIIDNLEAYPLGSTSLLVKWRPPKRPYGILRSYIVSWAKIDTSSYRIDRLNTQTISDPNITSTKLTNLLPNTNYRIYVSSTTKAGESQQFFIEKRTSDVQSIKPSKPTFTWMLIQRNSGVTARIRWVPNTEGNGGANFIAKCRKKYDSAWIESIVETRRDWTDVNDLTGSGVYECLVTSLDEQSVYKTDSDIQEINISKERSQHKIVNEQGISSDNNGKRHETTSPIGTTTTESYDYDDKVYPQFVLPQLYV</sequence>
<protein>
    <recommendedName>
        <fullName evidence="9">Neuroglian</fullName>
    </recommendedName>
</protein>
<dbReference type="RefSeq" id="XP_050497178.1">
    <property type="nucleotide sequence ID" value="XM_050641221.1"/>
</dbReference>
<dbReference type="Proteomes" id="UP001652700">
    <property type="component" value="Unplaced"/>
</dbReference>
<accession>A0ABM5JGW6</accession>
<feature type="chain" id="PRO_5047316958" description="Neuroglian" evidence="4">
    <location>
        <begin position="19"/>
        <end position="1159"/>
    </location>
</feature>
<dbReference type="InterPro" id="IPR003598">
    <property type="entry name" value="Ig_sub2"/>
</dbReference>
<reference evidence="7" key="1">
    <citation type="submission" date="2025-05" db="UniProtKB">
        <authorList>
            <consortium name="EnsemblMetazoa"/>
        </authorList>
    </citation>
    <scope>IDENTIFICATION</scope>
</reference>
<evidence type="ECO:0000313" key="7">
    <source>
        <dbReference type="EnsemblMetazoa" id="XP_050497178.1"/>
    </source>
</evidence>
<dbReference type="InterPro" id="IPR036179">
    <property type="entry name" value="Ig-like_dom_sf"/>
</dbReference>
<dbReference type="CDD" id="cd00063">
    <property type="entry name" value="FN3"/>
    <property type="match status" value="4"/>
</dbReference>
<dbReference type="InterPro" id="IPR036116">
    <property type="entry name" value="FN3_sf"/>
</dbReference>